<keyword evidence="8" id="KW-1133">Transmembrane helix</keyword>
<dbReference type="Gene3D" id="3.30.420.380">
    <property type="match status" value="1"/>
</dbReference>
<dbReference type="RefSeq" id="WP_109345526.1">
    <property type="nucleotide sequence ID" value="NZ_CP029343.1"/>
</dbReference>
<evidence type="ECO:0000256" key="5">
    <source>
        <dbReference type="ARBA" id="ARBA00022519"/>
    </source>
</evidence>
<evidence type="ECO:0000256" key="2">
    <source>
        <dbReference type="ARBA" id="ARBA00005318"/>
    </source>
</evidence>
<dbReference type="Pfam" id="PF12693">
    <property type="entry name" value="GspL_C"/>
    <property type="match status" value="1"/>
</dbReference>
<evidence type="ECO:0000256" key="9">
    <source>
        <dbReference type="ARBA" id="ARBA00023136"/>
    </source>
</evidence>
<keyword evidence="5" id="KW-0997">Cell inner membrane</keyword>
<keyword evidence="4" id="KW-1003">Cell membrane</keyword>
<evidence type="ECO:0000259" key="11">
    <source>
        <dbReference type="Pfam" id="PF05134"/>
    </source>
</evidence>
<dbReference type="SUPFAM" id="SSF53067">
    <property type="entry name" value="Actin-like ATPase domain"/>
    <property type="match status" value="1"/>
</dbReference>
<comment type="similarity">
    <text evidence="2">Belongs to the GSP L family.</text>
</comment>
<evidence type="ECO:0000313" key="13">
    <source>
        <dbReference type="EMBL" id="AWL05190.1"/>
    </source>
</evidence>
<dbReference type="AlphaFoldDB" id="A0A2S2DIL5"/>
<evidence type="ECO:0000259" key="12">
    <source>
        <dbReference type="Pfam" id="PF12693"/>
    </source>
</evidence>
<feature type="domain" description="GspL cytoplasmic actin-ATPase-like" evidence="11">
    <location>
        <begin position="34"/>
        <end position="178"/>
    </location>
</feature>
<dbReference type="OrthoDB" id="8557903at2"/>
<keyword evidence="3" id="KW-0813">Transport</keyword>
<evidence type="ECO:0000256" key="4">
    <source>
        <dbReference type="ARBA" id="ARBA00022475"/>
    </source>
</evidence>
<dbReference type="InterPro" id="IPR007812">
    <property type="entry name" value="T2SS_protein-GspL"/>
</dbReference>
<evidence type="ECO:0000256" key="8">
    <source>
        <dbReference type="ARBA" id="ARBA00022989"/>
    </source>
</evidence>
<dbReference type="KEGG" id="mtim:DIR46_12635"/>
<comment type="subcellular location">
    <subcellularLocation>
        <location evidence="1">Cell inner membrane</location>
        <topology evidence="1">Single-pass membrane protein</topology>
    </subcellularLocation>
</comment>
<dbReference type="EMBL" id="CP029343">
    <property type="protein sequence ID" value="AWL05190.1"/>
    <property type="molecule type" value="Genomic_DNA"/>
</dbReference>
<accession>A0A2S2DIL5</accession>
<evidence type="ECO:0000313" key="14">
    <source>
        <dbReference type="Proteomes" id="UP000245820"/>
    </source>
</evidence>
<evidence type="ECO:0000256" key="1">
    <source>
        <dbReference type="ARBA" id="ARBA00004377"/>
    </source>
</evidence>
<evidence type="ECO:0000256" key="10">
    <source>
        <dbReference type="SAM" id="MobiDB-lite"/>
    </source>
</evidence>
<name>A0A2S2DIL5_9BURK</name>
<dbReference type="GO" id="GO:0005886">
    <property type="term" value="C:plasma membrane"/>
    <property type="evidence" value="ECO:0007669"/>
    <property type="project" value="UniProtKB-SubCell"/>
</dbReference>
<keyword evidence="6" id="KW-0812">Transmembrane</keyword>
<dbReference type="Proteomes" id="UP000245820">
    <property type="component" value="Chromosome"/>
</dbReference>
<keyword evidence="14" id="KW-1185">Reference proteome</keyword>
<gene>
    <name evidence="13" type="ORF">DIR46_12635</name>
</gene>
<proteinExistence type="inferred from homology"/>
<evidence type="ECO:0000256" key="7">
    <source>
        <dbReference type="ARBA" id="ARBA00022927"/>
    </source>
</evidence>
<dbReference type="Pfam" id="PF05134">
    <property type="entry name" value="T2SSL"/>
    <property type="match status" value="1"/>
</dbReference>
<dbReference type="CDD" id="cd24017">
    <property type="entry name" value="ASKHA_T2SSL_N"/>
    <property type="match status" value="1"/>
</dbReference>
<feature type="domain" description="GspL periplasmic" evidence="12">
    <location>
        <begin position="254"/>
        <end position="394"/>
    </location>
</feature>
<dbReference type="GO" id="GO:0015628">
    <property type="term" value="P:protein secretion by the type II secretion system"/>
    <property type="evidence" value="ECO:0007669"/>
    <property type="project" value="InterPro"/>
</dbReference>
<organism evidence="13 14">
    <name type="scientific">Massilia oculi</name>
    <dbReference type="NCBI Taxonomy" id="945844"/>
    <lineage>
        <taxon>Bacteria</taxon>
        <taxon>Pseudomonadati</taxon>
        <taxon>Pseudomonadota</taxon>
        <taxon>Betaproteobacteria</taxon>
        <taxon>Burkholderiales</taxon>
        <taxon>Oxalobacteraceae</taxon>
        <taxon>Telluria group</taxon>
        <taxon>Massilia</taxon>
    </lineage>
</organism>
<dbReference type="NCBIfam" id="TIGR01709">
    <property type="entry name" value="typeII_sec_gspL"/>
    <property type="match status" value="1"/>
</dbReference>
<dbReference type="InterPro" id="IPR043129">
    <property type="entry name" value="ATPase_NBD"/>
</dbReference>
<reference evidence="13 14" key="1">
    <citation type="submission" date="2018-05" db="EMBL/GenBank/DDBJ databases">
        <title>Complete genome sequence of Massilia oculi sp. nov. CCUG 43427T (=DSM 26321T), the type strain of M. oculi, and comparison with genome sequences of other Massilia strains.</title>
        <authorList>
            <person name="Zhu B."/>
        </authorList>
    </citation>
    <scope>NUCLEOTIDE SEQUENCE [LARGE SCALE GENOMIC DNA]</scope>
    <source>
        <strain evidence="13 14">CCUG 43427</strain>
    </source>
</reference>
<dbReference type="InterPro" id="IPR025691">
    <property type="entry name" value="GspL_pp_dom"/>
</dbReference>
<evidence type="ECO:0000256" key="3">
    <source>
        <dbReference type="ARBA" id="ARBA00022448"/>
    </source>
</evidence>
<keyword evidence="9" id="KW-0472">Membrane</keyword>
<feature type="region of interest" description="Disordered" evidence="10">
    <location>
        <begin position="406"/>
        <end position="425"/>
    </location>
</feature>
<dbReference type="PIRSF" id="PIRSF015761">
    <property type="entry name" value="Protein_L"/>
    <property type="match status" value="1"/>
</dbReference>
<protein>
    <submittedName>
        <fullName evidence="13">General secretion pathway protein GspL</fullName>
    </submittedName>
</protein>
<dbReference type="GO" id="GO:0015627">
    <property type="term" value="C:type II protein secretion system complex"/>
    <property type="evidence" value="ECO:0007669"/>
    <property type="project" value="InterPro"/>
</dbReference>
<sequence length="425" mass="44382">MTTLYIRHPARSEGEGALCRFAMVGDNGAIGQQGEGALRNLGDVVAASRRVVLILAASDVTLLAVQAPPLAGARLRAALPALVEEYILGDPLDCVLVAGPAMADGRRPVAVVQQAWLEPLVRKLLEMGARAVVAVPEQLCLPLHPGSVSAAFGKGELILRQSQYEGLGLALDGTPVVALQTARALAGDAPLVLYVEHEQMGEYQALLAEAGPGVTLESDNWAHWIAGARGSSNGGAVGPALDLVPGLGTAGVARRDWRRWRWPIRLALAALAVNVIGLNVEWLGLKREADAVRQQMSQTFRSVYPGQPAIDPVAQMQQNIARARAGSGEVGGDEFTWMAAALGEAIGGLGAPPAIASMEFRERALTVRVKPESANPGAADQLRPALAARNLSLEAPDANTWLIRSTGASQSGASQSGVTQSGGMQ</sequence>
<dbReference type="GO" id="GO:0009276">
    <property type="term" value="C:Gram-negative-bacterium-type cell wall"/>
    <property type="evidence" value="ECO:0007669"/>
    <property type="project" value="InterPro"/>
</dbReference>
<keyword evidence="7" id="KW-0653">Protein transport</keyword>
<evidence type="ECO:0000256" key="6">
    <source>
        <dbReference type="ARBA" id="ARBA00022692"/>
    </source>
</evidence>
<dbReference type="InterPro" id="IPR024230">
    <property type="entry name" value="GspL_cyto_dom"/>
</dbReference>